<dbReference type="SUPFAM" id="SSF56601">
    <property type="entry name" value="beta-lactamase/transpeptidase-like"/>
    <property type="match status" value="1"/>
</dbReference>
<sequence>MTPCTFPTLASPSRQRRASGLLLSASLLLGTALLPAQAFPAAPSVGVMQGFPPAPELRVNKVNAFLPTYLRWTMTHAREVSSTRNLARARAPLPLPAGQPLNLGTLRFNAGEESLTLERYLQETVTDGMIVLHRGNVVYERYLDGFGDRQPHIWASMTKSVTGLLAAQFIAEGKLDPEARLASYVQELEGTPFGESSVRANLDMRVAVAYPEKVPPDLGLFAATGLIPRQPGMPEDIYSFLKMAQPAGDATSEPPFFYQNGSPEALAWALRRISGKTWAELVEERIWSRFAEEDAYVQVDQLGTEMASGGISGNLRDTARFAELVRRELASKASDDSFNRAVHSLFESGDAAVFARGNLAPGRPGYAYRNYWFQKNDGDGSIEASGRFGQKIYINPGRELVIVKLASTPDQARRASSAGGEDRSGTRAMDSAATFNNLVSALLDQLPH</sequence>
<evidence type="ECO:0000313" key="4">
    <source>
        <dbReference type="Proteomes" id="UP000327179"/>
    </source>
</evidence>
<name>A0A5J6QK57_9GAMM</name>
<dbReference type="Pfam" id="PF00144">
    <property type="entry name" value="Beta-lactamase"/>
    <property type="match status" value="1"/>
</dbReference>
<dbReference type="Gene3D" id="3.40.710.10">
    <property type="entry name" value="DD-peptidase/beta-lactamase superfamily"/>
    <property type="match status" value="1"/>
</dbReference>
<dbReference type="PANTHER" id="PTHR43283:SF7">
    <property type="entry name" value="BETA-LACTAMASE-RELATED DOMAIN-CONTAINING PROTEIN"/>
    <property type="match status" value="1"/>
</dbReference>
<accession>A0A5J6QK57</accession>
<proteinExistence type="predicted"/>
<dbReference type="EMBL" id="CP043311">
    <property type="protein sequence ID" value="QEY62894.1"/>
    <property type="molecule type" value="Genomic_DNA"/>
</dbReference>
<dbReference type="PANTHER" id="PTHR43283">
    <property type="entry name" value="BETA-LACTAMASE-RELATED"/>
    <property type="match status" value="1"/>
</dbReference>
<feature type="domain" description="Beta-lactamase-related" evidence="2">
    <location>
        <begin position="126"/>
        <end position="415"/>
    </location>
</feature>
<reference evidence="3 4" key="1">
    <citation type="submission" date="2019-08" db="EMBL/GenBank/DDBJ databases">
        <title>Whole-genome Sequencing of e-waste polymer degrading bacterium Pseudomonas sp. strain PE08.</title>
        <authorList>
            <person name="Kirdat K."/>
            <person name="Debbarma P."/>
            <person name="Narawade N."/>
            <person name="Suyal D."/>
            <person name="Thorat V."/>
            <person name="Shouche Y."/>
            <person name="Goel R."/>
            <person name="Yadav A."/>
        </authorList>
    </citation>
    <scope>NUCLEOTIDE SEQUENCE [LARGE SCALE GENOMIC DNA]</scope>
    <source>
        <strain evidence="3 4">PE08</strain>
    </source>
</reference>
<keyword evidence="3" id="KW-0378">Hydrolase</keyword>
<dbReference type="InterPro" id="IPR012338">
    <property type="entry name" value="Beta-lactam/transpept-like"/>
</dbReference>
<dbReference type="AlphaFoldDB" id="A0A5J6QK57"/>
<evidence type="ECO:0000259" key="2">
    <source>
        <dbReference type="Pfam" id="PF00144"/>
    </source>
</evidence>
<evidence type="ECO:0000313" key="3">
    <source>
        <dbReference type="EMBL" id="QEY62894.1"/>
    </source>
</evidence>
<protein>
    <submittedName>
        <fullName evidence="3">Serine hydrolase</fullName>
    </submittedName>
</protein>
<dbReference type="InterPro" id="IPR001466">
    <property type="entry name" value="Beta-lactam-related"/>
</dbReference>
<dbReference type="KEGG" id="plal:FXN65_12710"/>
<evidence type="ECO:0000256" key="1">
    <source>
        <dbReference type="SAM" id="SignalP"/>
    </source>
</evidence>
<feature type="signal peptide" evidence="1">
    <location>
        <begin position="1"/>
        <end position="38"/>
    </location>
</feature>
<dbReference type="Proteomes" id="UP000327179">
    <property type="component" value="Chromosome"/>
</dbReference>
<dbReference type="GO" id="GO:0016787">
    <property type="term" value="F:hydrolase activity"/>
    <property type="evidence" value="ECO:0007669"/>
    <property type="project" value="UniProtKB-KW"/>
</dbReference>
<dbReference type="InterPro" id="IPR050789">
    <property type="entry name" value="Diverse_Enzym_Activities"/>
</dbReference>
<keyword evidence="1" id="KW-0732">Signal</keyword>
<feature type="chain" id="PRO_5023889096" evidence="1">
    <location>
        <begin position="39"/>
        <end position="448"/>
    </location>
</feature>
<organism evidence="3 4">
    <name type="scientific">Metapseudomonas lalkuanensis</name>
    <dbReference type="NCBI Taxonomy" id="2604832"/>
    <lineage>
        <taxon>Bacteria</taxon>
        <taxon>Pseudomonadati</taxon>
        <taxon>Pseudomonadota</taxon>
        <taxon>Gammaproteobacteria</taxon>
        <taxon>Pseudomonadales</taxon>
        <taxon>Pseudomonadaceae</taxon>
        <taxon>Metapseudomonas</taxon>
    </lineage>
</organism>
<keyword evidence="4" id="KW-1185">Reference proteome</keyword>
<gene>
    <name evidence="3" type="ORF">FXN65_12710</name>
</gene>